<comment type="caution">
    <text evidence="2">The sequence shown here is derived from an EMBL/GenBank/DDBJ whole genome shotgun (WGS) entry which is preliminary data.</text>
</comment>
<sequence>MHIVQFIDQHGAEIAFVLRTSVSVWRSVRRVRRAMVASQPRRAPQGDRAGRRSVK</sequence>
<dbReference type="Proteomes" id="UP000577386">
    <property type="component" value="Unassembled WGS sequence"/>
</dbReference>
<feature type="region of interest" description="Disordered" evidence="1">
    <location>
        <begin position="35"/>
        <end position="55"/>
    </location>
</feature>
<name>A0A7W3NUG6_STRMR</name>
<proteinExistence type="predicted"/>
<protein>
    <submittedName>
        <fullName evidence="2">Uncharacterized protein</fullName>
    </submittedName>
</protein>
<dbReference type="AlphaFoldDB" id="A0A7W3NUG6"/>
<organism evidence="2 3">
    <name type="scientific">Streptomyces murinus</name>
    <dbReference type="NCBI Taxonomy" id="33900"/>
    <lineage>
        <taxon>Bacteria</taxon>
        <taxon>Bacillati</taxon>
        <taxon>Actinomycetota</taxon>
        <taxon>Actinomycetes</taxon>
        <taxon>Kitasatosporales</taxon>
        <taxon>Streptomycetaceae</taxon>
        <taxon>Streptomyces</taxon>
    </lineage>
</organism>
<evidence type="ECO:0000313" key="3">
    <source>
        <dbReference type="Proteomes" id="UP000577386"/>
    </source>
</evidence>
<gene>
    <name evidence="2" type="ORF">HDA42_006060</name>
</gene>
<feature type="compositionally biased region" description="Basic and acidic residues" evidence="1">
    <location>
        <begin position="44"/>
        <end position="55"/>
    </location>
</feature>
<evidence type="ECO:0000313" key="2">
    <source>
        <dbReference type="EMBL" id="MBA9056882.1"/>
    </source>
</evidence>
<keyword evidence="3" id="KW-1185">Reference proteome</keyword>
<accession>A0A7W3NUG6</accession>
<evidence type="ECO:0000256" key="1">
    <source>
        <dbReference type="SAM" id="MobiDB-lite"/>
    </source>
</evidence>
<reference evidence="2 3" key="1">
    <citation type="submission" date="2020-08" db="EMBL/GenBank/DDBJ databases">
        <title>Sequencing the genomes of 1000 actinobacteria strains.</title>
        <authorList>
            <person name="Klenk H.-P."/>
        </authorList>
    </citation>
    <scope>NUCLEOTIDE SEQUENCE [LARGE SCALE GENOMIC DNA]</scope>
    <source>
        <strain evidence="2 3">DSM 41827</strain>
    </source>
</reference>
<dbReference type="EMBL" id="JACJIJ010000002">
    <property type="protein sequence ID" value="MBA9056882.1"/>
    <property type="molecule type" value="Genomic_DNA"/>
</dbReference>